<dbReference type="RefSeq" id="XP_018744506.1">
    <property type="nucleotide sequence ID" value="XM_018888570.1"/>
</dbReference>
<feature type="coiled-coil region" evidence="1">
    <location>
        <begin position="104"/>
        <end position="131"/>
    </location>
</feature>
<keyword evidence="1" id="KW-0175">Coiled coil</keyword>
<dbReference type="GeneID" id="30059849"/>
<dbReference type="OrthoDB" id="3559235at2759"/>
<proteinExistence type="predicted"/>
<keyword evidence="4" id="KW-1185">Reference proteome</keyword>
<name>W7LS35_GIBM7</name>
<evidence type="ECO:0008006" key="5">
    <source>
        <dbReference type="Google" id="ProtNLM"/>
    </source>
</evidence>
<dbReference type="Proteomes" id="UP000009096">
    <property type="component" value="Chromosome 6"/>
</dbReference>
<evidence type="ECO:0000256" key="2">
    <source>
        <dbReference type="SAM" id="MobiDB-lite"/>
    </source>
</evidence>
<accession>W7LS35</accession>
<dbReference type="HOGENOM" id="CLU_056984_0_0_1"/>
<dbReference type="KEGG" id="fvr:FVEG_01570"/>
<organism evidence="3 4">
    <name type="scientific">Gibberella moniliformis (strain M3125 / FGSC 7600)</name>
    <name type="common">Maize ear and stalk rot fungus</name>
    <name type="synonym">Fusarium verticillioides</name>
    <dbReference type="NCBI Taxonomy" id="334819"/>
    <lineage>
        <taxon>Eukaryota</taxon>
        <taxon>Fungi</taxon>
        <taxon>Dikarya</taxon>
        <taxon>Ascomycota</taxon>
        <taxon>Pezizomycotina</taxon>
        <taxon>Sordariomycetes</taxon>
        <taxon>Hypocreomycetidae</taxon>
        <taxon>Hypocreales</taxon>
        <taxon>Nectriaceae</taxon>
        <taxon>Fusarium</taxon>
        <taxon>Fusarium fujikuroi species complex</taxon>
    </lineage>
</organism>
<dbReference type="VEuPathDB" id="FungiDB:FVEG_01570"/>
<evidence type="ECO:0000313" key="4">
    <source>
        <dbReference type="Proteomes" id="UP000009096"/>
    </source>
</evidence>
<dbReference type="eggNOG" id="ENOG502SRNU">
    <property type="taxonomic scope" value="Eukaryota"/>
</dbReference>
<sequence length="285" mass="31942">MAEIFGAAAAAFGVLEQVSKFSKRILFAKDSSKDLPPIIERHMHIINDTMDMIKLIEDEEPFKTRAIRNVLRRIQTTGTALTQHLQEMCVVLEKGGVRNFVHQLRVGTKEVDQLEKLLRDLTDDKQDLGTSLEYVHVGLTHKAGQAVAVNTAAVQELNHLFKAALGDKYGLRIAAIVQNRQANGEGLVFLDEHDITELSGLKEEDPSTSNDDSPRPRRKERYIERNEAIKNSFMLNVPVADEPDTWAHIDIIRISDNKATDGSTMVNYPISSKHLMALIQRPLGN</sequence>
<dbReference type="EMBL" id="DS022243">
    <property type="protein sequence ID" value="EWG38315.1"/>
    <property type="molecule type" value="Genomic_DNA"/>
</dbReference>
<evidence type="ECO:0000313" key="3">
    <source>
        <dbReference type="EMBL" id="EWG38315.1"/>
    </source>
</evidence>
<gene>
    <name evidence="3" type="ORF">FVEG_01570</name>
</gene>
<dbReference type="EMBL" id="CM000583">
    <property type="protein sequence ID" value="EWG38315.1"/>
    <property type="molecule type" value="Genomic_DNA"/>
</dbReference>
<feature type="region of interest" description="Disordered" evidence="2">
    <location>
        <begin position="199"/>
        <end position="219"/>
    </location>
</feature>
<protein>
    <recommendedName>
        <fullName evidence="5">NACHT-NTPase and P-loop NTPases N-terminal domain-containing protein</fullName>
    </recommendedName>
</protein>
<reference evidence="3 4" key="1">
    <citation type="journal article" date="2010" name="Nature">
        <title>Comparative genomics reveals mobile pathogenicity chromosomes in Fusarium.</title>
        <authorList>
            <person name="Ma L.J."/>
            <person name="van der Does H.C."/>
            <person name="Borkovich K.A."/>
            <person name="Coleman J.J."/>
            <person name="Daboussi M.J."/>
            <person name="Di Pietro A."/>
            <person name="Dufresne M."/>
            <person name="Freitag M."/>
            <person name="Grabherr M."/>
            <person name="Henrissat B."/>
            <person name="Houterman P.M."/>
            <person name="Kang S."/>
            <person name="Shim W.B."/>
            <person name="Woloshuk C."/>
            <person name="Xie X."/>
            <person name="Xu J.R."/>
            <person name="Antoniw J."/>
            <person name="Baker S.E."/>
            <person name="Bluhm B.H."/>
            <person name="Breakspear A."/>
            <person name="Brown D.W."/>
            <person name="Butchko R.A."/>
            <person name="Chapman S."/>
            <person name="Coulson R."/>
            <person name="Coutinho P.M."/>
            <person name="Danchin E.G."/>
            <person name="Diener A."/>
            <person name="Gale L.R."/>
            <person name="Gardiner D.M."/>
            <person name="Goff S."/>
            <person name="Hammond-Kosack K.E."/>
            <person name="Hilburn K."/>
            <person name="Hua-Van A."/>
            <person name="Jonkers W."/>
            <person name="Kazan K."/>
            <person name="Kodira C.D."/>
            <person name="Koehrsen M."/>
            <person name="Kumar L."/>
            <person name="Lee Y.H."/>
            <person name="Li L."/>
            <person name="Manners J.M."/>
            <person name="Miranda-Saavedra D."/>
            <person name="Mukherjee M."/>
            <person name="Park G."/>
            <person name="Park J."/>
            <person name="Park S.Y."/>
            <person name="Proctor R.H."/>
            <person name="Regev A."/>
            <person name="Ruiz-Roldan M.C."/>
            <person name="Sain D."/>
            <person name="Sakthikumar S."/>
            <person name="Sykes S."/>
            <person name="Schwartz D.C."/>
            <person name="Turgeon B.G."/>
            <person name="Wapinski I."/>
            <person name="Yoder O."/>
            <person name="Young S."/>
            <person name="Zeng Q."/>
            <person name="Zhou S."/>
            <person name="Galagan J."/>
            <person name="Cuomo C.A."/>
            <person name="Kistler H.C."/>
            <person name="Rep M."/>
        </authorList>
    </citation>
    <scope>NUCLEOTIDE SEQUENCE [LARGE SCALE GENOMIC DNA]</scope>
    <source>
        <strain evidence="4">M3125 / FGSC 7600</strain>
    </source>
</reference>
<evidence type="ECO:0000256" key="1">
    <source>
        <dbReference type="SAM" id="Coils"/>
    </source>
</evidence>
<dbReference type="AlphaFoldDB" id="W7LS35"/>
<dbReference type="OMA" id="HMHIIND"/>